<reference evidence="1" key="1">
    <citation type="journal article" date="2021" name="PeerJ">
        <title>Extensive microbial diversity within the chicken gut microbiome revealed by metagenomics and culture.</title>
        <authorList>
            <person name="Gilroy R."/>
            <person name="Ravi A."/>
            <person name="Getino M."/>
            <person name="Pursley I."/>
            <person name="Horton D.L."/>
            <person name="Alikhan N.F."/>
            <person name="Baker D."/>
            <person name="Gharbi K."/>
            <person name="Hall N."/>
            <person name="Watson M."/>
            <person name="Adriaenssens E.M."/>
            <person name="Foster-Nyarko E."/>
            <person name="Jarju S."/>
            <person name="Secka A."/>
            <person name="Antonio M."/>
            <person name="Oren A."/>
            <person name="Chaudhuri R.R."/>
            <person name="La Ragione R."/>
            <person name="Hildebrand F."/>
            <person name="Pallen M.J."/>
        </authorList>
    </citation>
    <scope>NUCLEOTIDE SEQUENCE</scope>
    <source>
        <strain evidence="1">ChiBcec16-3735</strain>
    </source>
</reference>
<dbReference type="Proteomes" id="UP000824065">
    <property type="component" value="Unassembled WGS sequence"/>
</dbReference>
<proteinExistence type="predicted"/>
<organism evidence="1 2">
    <name type="scientific">Candidatus Faecalibacterium gallistercoris</name>
    <dbReference type="NCBI Taxonomy" id="2838579"/>
    <lineage>
        <taxon>Bacteria</taxon>
        <taxon>Bacillati</taxon>
        <taxon>Bacillota</taxon>
        <taxon>Clostridia</taxon>
        <taxon>Eubacteriales</taxon>
        <taxon>Oscillospiraceae</taxon>
        <taxon>Faecalibacterium</taxon>
    </lineage>
</organism>
<dbReference type="AlphaFoldDB" id="A0A9D2JMV3"/>
<protein>
    <submittedName>
        <fullName evidence="1">Uncharacterized protein</fullName>
    </submittedName>
</protein>
<reference evidence="1" key="2">
    <citation type="submission" date="2021-04" db="EMBL/GenBank/DDBJ databases">
        <authorList>
            <person name="Gilroy R."/>
        </authorList>
    </citation>
    <scope>NUCLEOTIDE SEQUENCE</scope>
    <source>
        <strain evidence="1">ChiBcec16-3735</strain>
    </source>
</reference>
<sequence length="92" mass="11304">MGKIRHINHYSFASKYCSFHNPEAYPIFDSYVEKVLLYYQKKDGFYSFSKEDLKDYGKFKHAIYAFRDYYGLNHYTVKQLDQFLWQFGKDYF</sequence>
<name>A0A9D2JMV3_9FIRM</name>
<evidence type="ECO:0000313" key="1">
    <source>
        <dbReference type="EMBL" id="HIZ57330.1"/>
    </source>
</evidence>
<accession>A0A9D2JMV3</accession>
<gene>
    <name evidence="1" type="ORF">H9725_01900</name>
</gene>
<comment type="caution">
    <text evidence="1">The sequence shown here is derived from an EMBL/GenBank/DDBJ whole genome shotgun (WGS) entry which is preliminary data.</text>
</comment>
<dbReference type="EMBL" id="DXBJ01000012">
    <property type="protein sequence ID" value="HIZ57330.1"/>
    <property type="molecule type" value="Genomic_DNA"/>
</dbReference>
<evidence type="ECO:0000313" key="2">
    <source>
        <dbReference type="Proteomes" id="UP000824065"/>
    </source>
</evidence>